<evidence type="ECO:0000256" key="2">
    <source>
        <dbReference type="ARBA" id="ARBA00023125"/>
    </source>
</evidence>
<reference evidence="5" key="2">
    <citation type="submission" date="2020-09" db="EMBL/GenBank/DDBJ databases">
        <authorList>
            <person name="Sun Q."/>
            <person name="Ohkuma M."/>
        </authorList>
    </citation>
    <scope>NUCLEOTIDE SEQUENCE</scope>
    <source>
        <strain evidence="5">JCM 3051</strain>
    </source>
</reference>
<dbReference type="GO" id="GO:0003700">
    <property type="term" value="F:DNA-binding transcription factor activity"/>
    <property type="evidence" value="ECO:0007669"/>
    <property type="project" value="InterPro"/>
</dbReference>
<dbReference type="PRINTS" id="PR00598">
    <property type="entry name" value="HTHMARR"/>
</dbReference>
<keyword evidence="3" id="KW-0804">Transcription</keyword>
<dbReference type="PANTHER" id="PTHR33164:SF64">
    <property type="entry name" value="TRANSCRIPTIONAL REGULATOR SLYA"/>
    <property type="match status" value="1"/>
</dbReference>
<dbReference type="GO" id="GO:0006950">
    <property type="term" value="P:response to stress"/>
    <property type="evidence" value="ECO:0007669"/>
    <property type="project" value="TreeGrafter"/>
</dbReference>
<keyword evidence="1" id="KW-0805">Transcription regulation</keyword>
<organism evidence="5 6">
    <name type="scientific">Promicromonospora citrea</name>
    <dbReference type="NCBI Taxonomy" id="43677"/>
    <lineage>
        <taxon>Bacteria</taxon>
        <taxon>Bacillati</taxon>
        <taxon>Actinomycetota</taxon>
        <taxon>Actinomycetes</taxon>
        <taxon>Micrococcales</taxon>
        <taxon>Promicromonosporaceae</taxon>
        <taxon>Promicromonospora</taxon>
    </lineage>
</organism>
<evidence type="ECO:0000256" key="1">
    <source>
        <dbReference type="ARBA" id="ARBA00023015"/>
    </source>
</evidence>
<dbReference type="InterPro" id="IPR039422">
    <property type="entry name" value="MarR/SlyA-like"/>
</dbReference>
<dbReference type="Proteomes" id="UP000655589">
    <property type="component" value="Unassembled WGS sequence"/>
</dbReference>
<dbReference type="Pfam" id="PF12802">
    <property type="entry name" value="MarR_2"/>
    <property type="match status" value="1"/>
</dbReference>
<dbReference type="InterPro" id="IPR036388">
    <property type="entry name" value="WH-like_DNA-bd_sf"/>
</dbReference>
<feature type="domain" description="HTH marR-type" evidence="4">
    <location>
        <begin position="13"/>
        <end position="145"/>
    </location>
</feature>
<dbReference type="AlphaFoldDB" id="A0A8H9KZM5"/>
<name>A0A8H9KZM5_9MICO</name>
<dbReference type="PROSITE" id="PS50995">
    <property type="entry name" value="HTH_MARR_2"/>
    <property type="match status" value="1"/>
</dbReference>
<dbReference type="RefSeq" id="WP_171104479.1">
    <property type="nucleotide sequence ID" value="NZ_BMPT01000001.1"/>
</dbReference>
<dbReference type="InterPro" id="IPR036390">
    <property type="entry name" value="WH_DNA-bd_sf"/>
</dbReference>
<proteinExistence type="predicted"/>
<evidence type="ECO:0000256" key="3">
    <source>
        <dbReference type="ARBA" id="ARBA00023163"/>
    </source>
</evidence>
<comment type="caution">
    <text evidence="5">The sequence shown here is derived from an EMBL/GenBank/DDBJ whole genome shotgun (WGS) entry which is preliminary data.</text>
</comment>
<dbReference type="Gene3D" id="1.10.10.10">
    <property type="entry name" value="Winged helix-like DNA-binding domain superfamily/Winged helix DNA-binding domain"/>
    <property type="match status" value="1"/>
</dbReference>
<evidence type="ECO:0000259" key="4">
    <source>
        <dbReference type="PROSITE" id="PS50995"/>
    </source>
</evidence>
<dbReference type="InterPro" id="IPR000835">
    <property type="entry name" value="HTH_MarR-typ"/>
</dbReference>
<dbReference type="SUPFAM" id="SSF46785">
    <property type="entry name" value="Winged helix' DNA-binding domain"/>
    <property type="match status" value="1"/>
</dbReference>
<evidence type="ECO:0000313" key="5">
    <source>
        <dbReference type="EMBL" id="GGM08171.1"/>
    </source>
</evidence>
<protein>
    <recommendedName>
        <fullName evidence="4">HTH marR-type domain-containing protein</fullName>
    </recommendedName>
</protein>
<dbReference type="EMBL" id="BMPT01000001">
    <property type="protein sequence ID" value="GGM08171.1"/>
    <property type="molecule type" value="Genomic_DNA"/>
</dbReference>
<dbReference type="SMART" id="SM00347">
    <property type="entry name" value="HTH_MARR"/>
    <property type="match status" value="1"/>
</dbReference>
<sequence>MTTPPTPSGTAEHSRFGWSLATLLHEWSERVGAAADDLPQGTRGYQLLTAVVHGDLPSQAALASTLRIDRTVMTYLLDAFEECGLVERRLDPADRRARRVVATERGREVLAATEARVAAAEDELLTGLEPAQRAQLRTLLEQAARGTGTQEDPCRTVIEATTRVQEDGAGQRPPSPASR</sequence>
<dbReference type="GO" id="GO:0003677">
    <property type="term" value="F:DNA binding"/>
    <property type="evidence" value="ECO:0007669"/>
    <property type="project" value="UniProtKB-KW"/>
</dbReference>
<gene>
    <name evidence="5" type="ORF">GCM10010102_00110</name>
</gene>
<accession>A0A8H9KZM5</accession>
<dbReference type="PANTHER" id="PTHR33164">
    <property type="entry name" value="TRANSCRIPTIONAL REGULATOR, MARR FAMILY"/>
    <property type="match status" value="1"/>
</dbReference>
<reference evidence="5" key="1">
    <citation type="journal article" date="2014" name="Int. J. Syst. Evol. Microbiol.">
        <title>Complete genome sequence of Corynebacterium casei LMG S-19264T (=DSM 44701T), isolated from a smear-ripened cheese.</title>
        <authorList>
            <consortium name="US DOE Joint Genome Institute (JGI-PGF)"/>
            <person name="Walter F."/>
            <person name="Albersmeier A."/>
            <person name="Kalinowski J."/>
            <person name="Ruckert C."/>
        </authorList>
    </citation>
    <scope>NUCLEOTIDE SEQUENCE</scope>
    <source>
        <strain evidence="5">JCM 3051</strain>
    </source>
</reference>
<keyword evidence="2" id="KW-0238">DNA-binding</keyword>
<keyword evidence="6" id="KW-1185">Reference proteome</keyword>
<evidence type="ECO:0000313" key="6">
    <source>
        <dbReference type="Proteomes" id="UP000655589"/>
    </source>
</evidence>